<evidence type="ECO:0000313" key="3">
    <source>
        <dbReference type="Proteomes" id="UP000765509"/>
    </source>
</evidence>
<gene>
    <name evidence="2" type="ORF">O181_116052</name>
</gene>
<keyword evidence="1" id="KW-0812">Transmembrane</keyword>
<accession>A0A9Q3PY00</accession>
<dbReference type="AlphaFoldDB" id="A0A9Q3PY00"/>
<feature type="transmembrane region" description="Helical" evidence="1">
    <location>
        <begin position="21"/>
        <end position="40"/>
    </location>
</feature>
<protein>
    <submittedName>
        <fullName evidence="2">Uncharacterized protein</fullName>
    </submittedName>
</protein>
<comment type="caution">
    <text evidence="2">The sequence shown here is derived from an EMBL/GenBank/DDBJ whole genome shotgun (WGS) entry which is preliminary data.</text>
</comment>
<proteinExistence type="predicted"/>
<sequence>MWSYLKGSHSRSALLTCSQHHLSLYLFSALPTLLTILMLSDFPPNTAYHPYACAVPSQHAPDTAYHSYALGVPSQHAPDTTYPYASVLHP</sequence>
<keyword evidence="1" id="KW-1133">Transmembrane helix</keyword>
<name>A0A9Q3PY00_9BASI</name>
<evidence type="ECO:0000256" key="1">
    <source>
        <dbReference type="SAM" id="Phobius"/>
    </source>
</evidence>
<reference evidence="2" key="1">
    <citation type="submission" date="2021-03" db="EMBL/GenBank/DDBJ databases">
        <title>Draft genome sequence of rust myrtle Austropuccinia psidii MF-1, a brazilian biotype.</title>
        <authorList>
            <person name="Quecine M.C."/>
            <person name="Pachon D.M.R."/>
            <person name="Bonatelli M.L."/>
            <person name="Correr F.H."/>
            <person name="Franceschini L.M."/>
            <person name="Leite T.F."/>
            <person name="Margarido G.R.A."/>
            <person name="Almeida C.A."/>
            <person name="Ferrarezi J.A."/>
            <person name="Labate C.A."/>
        </authorList>
    </citation>
    <scope>NUCLEOTIDE SEQUENCE</scope>
    <source>
        <strain evidence="2">MF-1</strain>
    </source>
</reference>
<dbReference type="Proteomes" id="UP000765509">
    <property type="component" value="Unassembled WGS sequence"/>
</dbReference>
<keyword evidence="1" id="KW-0472">Membrane</keyword>
<evidence type="ECO:0000313" key="2">
    <source>
        <dbReference type="EMBL" id="MBW0576337.1"/>
    </source>
</evidence>
<keyword evidence="3" id="KW-1185">Reference proteome</keyword>
<organism evidence="2 3">
    <name type="scientific">Austropuccinia psidii MF-1</name>
    <dbReference type="NCBI Taxonomy" id="1389203"/>
    <lineage>
        <taxon>Eukaryota</taxon>
        <taxon>Fungi</taxon>
        <taxon>Dikarya</taxon>
        <taxon>Basidiomycota</taxon>
        <taxon>Pucciniomycotina</taxon>
        <taxon>Pucciniomycetes</taxon>
        <taxon>Pucciniales</taxon>
        <taxon>Sphaerophragmiaceae</taxon>
        <taxon>Austropuccinia</taxon>
    </lineage>
</organism>
<dbReference type="EMBL" id="AVOT02098160">
    <property type="protein sequence ID" value="MBW0576337.1"/>
    <property type="molecule type" value="Genomic_DNA"/>
</dbReference>